<feature type="compositionally biased region" description="Polar residues" evidence="1">
    <location>
        <begin position="43"/>
        <end position="58"/>
    </location>
</feature>
<feature type="compositionally biased region" description="Acidic residues" evidence="1">
    <location>
        <begin position="1"/>
        <end position="18"/>
    </location>
</feature>
<organism evidence="2">
    <name type="scientific">Brassica cretica</name>
    <name type="common">Mustard</name>
    <dbReference type="NCBI Taxonomy" id="69181"/>
    <lineage>
        <taxon>Eukaryota</taxon>
        <taxon>Viridiplantae</taxon>
        <taxon>Streptophyta</taxon>
        <taxon>Embryophyta</taxon>
        <taxon>Tracheophyta</taxon>
        <taxon>Spermatophyta</taxon>
        <taxon>Magnoliopsida</taxon>
        <taxon>eudicotyledons</taxon>
        <taxon>Gunneridae</taxon>
        <taxon>Pentapetalae</taxon>
        <taxon>rosids</taxon>
        <taxon>malvids</taxon>
        <taxon>Brassicales</taxon>
        <taxon>Brassicaceae</taxon>
        <taxon>Brassiceae</taxon>
        <taxon>Brassica</taxon>
    </lineage>
</organism>
<name>A0A8S9FJ06_BRACR</name>
<gene>
    <name evidence="2" type="ORF">F2Q70_00031570</name>
</gene>
<reference evidence="2" key="1">
    <citation type="submission" date="2019-12" db="EMBL/GenBank/DDBJ databases">
        <title>Genome sequencing and annotation of Brassica cretica.</title>
        <authorList>
            <person name="Studholme D.J."/>
            <person name="Sarris P.F."/>
        </authorList>
    </citation>
    <scope>NUCLEOTIDE SEQUENCE</scope>
    <source>
        <strain evidence="2">PFS-102/07</strain>
        <tissue evidence="2">Leaf</tissue>
    </source>
</reference>
<sequence length="67" mass="7581">MLEETPDEANPNEEDETLENVQVVDDTNPSPMSPPNGDENQKTESQPLTENQVLTLNVTQHWHRAII</sequence>
<dbReference type="EMBL" id="QGKY02002305">
    <property type="protein sequence ID" value="KAF2532969.1"/>
    <property type="molecule type" value="Genomic_DNA"/>
</dbReference>
<dbReference type="AlphaFoldDB" id="A0A8S9FJ06"/>
<evidence type="ECO:0000313" key="2">
    <source>
        <dbReference type="EMBL" id="KAF2532969.1"/>
    </source>
</evidence>
<comment type="caution">
    <text evidence="2">The sequence shown here is derived from an EMBL/GenBank/DDBJ whole genome shotgun (WGS) entry which is preliminary data.</text>
</comment>
<protein>
    <submittedName>
        <fullName evidence="2">Uncharacterized protein</fullName>
    </submittedName>
</protein>
<evidence type="ECO:0000256" key="1">
    <source>
        <dbReference type="SAM" id="MobiDB-lite"/>
    </source>
</evidence>
<feature type="region of interest" description="Disordered" evidence="1">
    <location>
        <begin position="1"/>
        <end position="58"/>
    </location>
</feature>
<accession>A0A8S9FJ06</accession>
<proteinExistence type="predicted"/>